<accession>A0A101EQN0</accession>
<keyword evidence="6" id="KW-0119">Carbohydrate metabolism</keyword>
<dbReference type="GO" id="GO:0004556">
    <property type="term" value="F:alpha-amylase activity"/>
    <property type="evidence" value="ECO:0007669"/>
    <property type="project" value="UniProtKB-UniRule"/>
</dbReference>
<dbReference type="SMART" id="SM00642">
    <property type="entry name" value="Aamy"/>
    <property type="match status" value="1"/>
</dbReference>
<dbReference type="Pfam" id="PF09985">
    <property type="entry name" value="Glucodextran_C"/>
    <property type="match status" value="1"/>
</dbReference>
<keyword evidence="6" id="KW-0326">Glycosidase</keyword>
<keyword evidence="3" id="KW-0479">Metal-binding</keyword>
<comment type="cofactor">
    <cofactor evidence="1">
        <name>Ca(2+)</name>
        <dbReference type="ChEBI" id="CHEBI:29108"/>
    </cofactor>
</comment>
<comment type="caution">
    <text evidence="8">The sequence shown here is derived from an EMBL/GenBank/DDBJ whole genome shotgun (WGS) entry which is preliminary data.</text>
</comment>
<dbReference type="InterPro" id="IPR019248">
    <property type="entry name" value="Glucodextran_C"/>
</dbReference>
<dbReference type="Gene3D" id="2.60.40.1190">
    <property type="match status" value="1"/>
</dbReference>
<proteinExistence type="inferred from homology"/>
<feature type="domain" description="Glycosyl hydrolase family 13 catalytic" evidence="7">
    <location>
        <begin position="28"/>
        <end position="424"/>
    </location>
</feature>
<evidence type="ECO:0000313" key="9">
    <source>
        <dbReference type="Proteomes" id="UP000058636"/>
    </source>
</evidence>
<comment type="catalytic activity">
    <reaction evidence="6">
        <text>Endohydrolysis of (1-&gt;4)-alpha-D-glucosidic linkages in polysaccharides containing three or more (1-&gt;4)-alpha-linked D-glucose units.</text>
        <dbReference type="EC" id="3.2.1.1"/>
    </reaction>
</comment>
<dbReference type="PRINTS" id="PR00110">
    <property type="entry name" value="ALPHAAMYLASE"/>
</dbReference>
<dbReference type="EMBL" id="LGFG01000069">
    <property type="protein sequence ID" value="KUK22970.1"/>
    <property type="molecule type" value="Genomic_DNA"/>
</dbReference>
<protein>
    <recommendedName>
        <fullName evidence="6">Alpha-amylase</fullName>
        <ecNumber evidence="6">3.2.1.1</ecNumber>
    </recommendedName>
</protein>
<dbReference type="InterPro" id="IPR006046">
    <property type="entry name" value="Alpha_amylase"/>
</dbReference>
<dbReference type="PANTHER" id="PTHR10357">
    <property type="entry name" value="ALPHA-AMYLASE FAMILY MEMBER"/>
    <property type="match status" value="1"/>
</dbReference>
<dbReference type="GO" id="GO:0005975">
    <property type="term" value="P:carbohydrate metabolic process"/>
    <property type="evidence" value="ECO:0007669"/>
    <property type="project" value="InterPro"/>
</dbReference>
<evidence type="ECO:0000256" key="1">
    <source>
        <dbReference type="ARBA" id="ARBA00001913"/>
    </source>
</evidence>
<dbReference type="InterPro" id="IPR006047">
    <property type="entry name" value="GH13_cat_dom"/>
</dbReference>
<keyword evidence="6" id="KW-0378">Hydrolase</keyword>
<dbReference type="AlphaFoldDB" id="A0A101EQN0"/>
<evidence type="ECO:0000256" key="5">
    <source>
        <dbReference type="RuleBase" id="RU003615"/>
    </source>
</evidence>
<dbReference type="PANTHER" id="PTHR10357:SF215">
    <property type="entry name" value="ALPHA-AMYLASE 1"/>
    <property type="match status" value="1"/>
</dbReference>
<evidence type="ECO:0000259" key="7">
    <source>
        <dbReference type="SMART" id="SM00642"/>
    </source>
</evidence>
<dbReference type="GO" id="GO:0046872">
    <property type="term" value="F:metal ion binding"/>
    <property type="evidence" value="ECO:0007669"/>
    <property type="project" value="UniProtKB-KW"/>
</dbReference>
<dbReference type="SUPFAM" id="SSF51445">
    <property type="entry name" value="(Trans)glycosidases"/>
    <property type="match status" value="1"/>
</dbReference>
<sequence length="817" mass="94447">MRKCLVLFLLILTAVLFATSWHDVVLYEIMIDRFYDGDPMNNDQGYGEYDPSNPSKYSGGDLKGIIEKLDYIKGLGVDGIWITPPVANQWWDPWVNYGGYHGYWARNFKEVDEHFGDLETYKSLSEELKRRGMVLIQDIVVNHVGNYFRFRFKDGKFELNKDSIPTSAPTQFPFNMNNYNDPEQREMNVYHWTPDITNYSDLHQKLYYQLSGLDDLNTENPLVREALKDSYNFWIREVGVDGFRVDTAMYVPKDFWDDFFNGENGVMKQKRNFIAFGEAWLTSPPLDDSAEKEIESYFEHGFNAMLDFPLCEEIRRVLKGGKPTSWLAYRIERRNETLRKGLLVTFIDNHDMERFIRGTDEKTLKMAIAFLMTLPGIPVIYYGTEQSFEETRASMFASGWGSGGRDHFEKGSMYEFIKSAIGFRKNHTATRYGTVKTILSNKEGAGLLVYKIEDEHETLIVVMNTSNDEKIRVYSDAFPEVEEVFSTGRKAQMIIQQDSTVFRVPPKSLTVYKVLSETSGKQPPDLNLKLNAEVNVGKEKVIISGETNGKKIFAYVDGMYRAIGDKIKLESGKFSYTLDPYRIGPGKHFVVLKVYGSTPREVLYSKELWFEVSIPIEKLSEVTDPLNDDYGPFGKYEYPTDITFKRQMDIVAAKVERMGPNLILWIKPREITTSWNPPFGFDHVSFQIFLDDPRKDGKSILPFQNYVIEDWDYEIFITGWSSAIFSSKGADERKFGTQLGSPEVLTTDGWIKIVVKGEWLGFPEEFTGWKIYITTWDYDGVENRFRPLEEEPKAYIFGGGKETDPYVMDDLWIKIEK</sequence>
<dbReference type="InterPro" id="IPR017853">
    <property type="entry name" value="GH"/>
</dbReference>
<gene>
    <name evidence="8" type="ORF">XD57_0931</name>
</gene>
<evidence type="ECO:0000256" key="3">
    <source>
        <dbReference type="ARBA" id="ARBA00022723"/>
    </source>
</evidence>
<dbReference type="EC" id="3.2.1.1" evidence="6"/>
<dbReference type="SUPFAM" id="SSF49344">
    <property type="entry name" value="CBD9-like"/>
    <property type="match status" value="1"/>
</dbReference>
<evidence type="ECO:0000256" key="2">
    <source>
        <dbReference type="ARBA" id="ARBA00008061"/>
    </source>
</evidence>
<dbReference type="PATRIC" id="fig|93930.3.peg.1786"/>
<dbReference type="Proteomes" id="UP000058636">
    <property type="component" value="Unassembled WGS sequence"/>
</dbReference>
<evidence type="ECO:0000256" key="6">
    <source>
        <dbReference type="RuleBase" id="RU361134"/>
    </source>
</evidence>
<name>A0A101EQN0_9THEM</name>
<evidence type="ECO:0000256" key="4">
    <source>
        <dbReference type="ARBA" id="ARBA00022729"/>
    </source>
</evidence>
<evidence type="ECO:0000313" key="8">
    <source>
        <dbReference type="EMBL" id="KUK22970.1"/>
    </source>
</evidence>
<dbReference type="Gene3D" id="3.20.20.80">
    <property type="entry name" value="Glycosidases"/>
    <property type="match status" value="1"/>
</dbReference>
<comment type="similarity">
    <text evidence="2 5">Belongs to the glycosyl hydrolase 13 family.</text>
</comment>
<organism evidence="8 9">
    <name type="scientific">Thermotoga petrophila</name>
    <dbReference type="NCBI Taxonomy" id="93929"/>
    <lineage>
        <taxon>Bacteria</taxon>
        <taxon>Thermotogati</taxon>
        <taxon>Thermotogota</taxon>
        <taxon>Thermotogae</taxon>
        <taxon>Thermotogales</taxon>
        <taxon>Thermotogaceae</taxon>
        <taxon>Thermotoga</taxon>
    </lineage>
</organism>
<dbReference type="Pfam" id="PF00128">
    <property type="entry name" value="Alpha-amylase"/>
    <property type="match status" value="1"/>
</dbReference>
<reference evidence="8 9" key="1">
    <citation type="journal article" date="2015" name="MBio">
        <title>Genome-Resolved Metagenomic Analysis Reveals Roles for Candidate Phyla and Other Microbial Community Members in Biogeochemical Transformations in Oil Reservoirs.</title>
        <authorList>
            <person name="Hu P."/>
            <person name="Tom L."/>
            <person name="Singh A."/>
            <person name="Thomas B.C."/>
            <person name="Baker B.J."/>
            <person name="Piceno Y.M."/>
            <person name="Andersen G.L."/>
            <person name="Banfield J.F."/>
        </authorList>
    </citation>
    <scope>NUCLEOTIDE SEQUENCE [LARGE SCALE GENOMIC DNA]</scope>
    <source>
        <strain evidence="8">46_26</strain>
    </source>
</reference>
<keyword evidence="4" id="KW-0732">Signal</keyword>